<dbReference type="EC" id="2.4.1.-" evidence="6"/>
<dbReference type="Gramene" id="KMT17583">
    <property type="protein sequence ID" value="KMT17583"/>
    <property type="gene ID" value="BVRB_2g036820"/>
</dbReference>
<keyword evidence="3 5" id="KW-0808">Transferase</keyword>
<dbReference type="GO" id="GO:0120514">
    <property type="term" value="F:2-hydroxyflavanone C-glucosyltransferase activity"/>
    <property type="evidence" value="ECO:0007669"/>
    <property type="project" value="UniProtKB-EC"/>
</dbReference>
<keyword evidence="8" id="KW-1185">Reference proteome</keyword>
<dbReference type="PANTHER" id="PTHR48048">
    <property type="entry name" value="GLYCOSYLTRANSFERASE"/>
    <property type="match status" value="1"/>
</dbReference>
<dbReference type="SMR" id="A0A0J8D0D5"/>
<dbReference type="Proteomes" id="UP000035740">
    <property type="component" value="Chromosome 2"/>
</dbReference>
<dbReference type="PROSITE" id="PS00375">
    <property type="entry name" value="UDPGT"/>
    <property type="match status" value="1"/>
</dbReference>
<gene>
    <name evidence="7" type="ORF">BVRB_2g036820</name>
</gene>
<dbReference type="PANTHER" id="PTHR48048:SF76">
    <property type="entry name" value="UDP-GLYCOSYLTRANSFERASE 708D1-LIKE"/>
    <property type="match status" value="1"/>
</dbReference>
<dbReference type="OMA" id="GAWAEHW"/>
<accession>A0A0J8D0D5</accession>
<name>A0A0J8D0D5_BETVV</name>
<dbReference type="Pfam" id="PF00201">
    <property type="entry name" value="UDPGT"/>
    <property type="match status" value="1"/>
</dbReference>
<evidence type="ECO:0000313" key="8">
    <source>
        <dbReference type="Proteomes" id="UP000035740"/>
    </source>
</evidence>
<dbReference type="CDD" id="cd03784">
    <property type="entry name" value="GT1_Gtf-like"/>
    <property type="match status" value="1"/>
</dbReference>
<dbReference type="InterPro" id="IPR035595">
    <property type="entry name" value="UDP_glycos_trans_CS"/>
</dbReference>
<reference evidence="7 8" key="1">
    <citation type="journal article" date="2014" name="Nature">
        <title>The genome of the recently domesticated crop plant sugar beet (Beta vulgaris).</title>
        <authorList>
            <person name="Dohm J.C."/>
            <person name="Minoche A.E."/>
            <person name="Holtgrawe D."/>
            <person name="Capella-Gutierrez S."/>
            <person name="Zakrzewski F."/>
            <person name="Tafer H."/>
            <person name="Rupp O."/>
            <person name="Sorensen T.R."/>
            <person name="Stracke R."/>
            <person name="Reinhardt R."/>
            <person name="Goesmann A."/>
            <person name="Kraft T."/>
            <person name="Schulz B."/>
            <person name="Stadler P.F."/>
            <person name="Schmidt T."/>
            <person name="Gabaldon T."/>
            <person name="Lehrach H."/>
            <person name="Weisshaar B."/>
            <person name="Himmelbauer H."/>
        </authorList>
    </citation>
    <scope>NUCLEOTIDE SEQUENCE [LARGE SCALE GENOMIC DNA]</scope>
    <source>
        <tissue evidence="7">Taproot</tissue>
    </source>
</reference>
<dbReference type="InterPro" id="IPR002213">
    <property type="entry name" value="UDP_glucos_trans"/>
</dbReference>
<evidence type="ECO:0000256" key="6">
    <source>
        <dbReference type="RuleBase" id="RU362057"/>
    </source>
</evidence>
<evidence type="ECO:0000256" key="2">
    <source>
        <dbReference type="ARBA" id="ARBA00022676"/>
    </source>
</evidence>
<comment type="similarity">
    <text evidence="1 5">Belongs to the UDP-glycosyltransferase family.</text>
</comment>
<evidence type="ECO:0000313" key="7">
    <source>
        <dbReference type="EMBL" id="KMT17583.1"/>
    </source>
</evidence>
<evidence type="ECO:0000256" key="3">
    <source>
        <dbReference type="ARBA" id="ARBA00022679"/>
    </source>
</evidence>
<dbReference type="EMBL" id="KQ090044">
    <property type="protein sequence ID" value="KMT17583.1"/>
    <property type="molecule type" value="Genomic_DNA"/>
</dbReference>
<evidence type="ECO:0000256" key="4">
    <source>
        <dbReference type="ARBA" id="ARBA00051296"/>
    </source>
</evidence>
<dbReference type="SUPFAM" id="SSF53756">
    <property type="entry name" value="UDP-Glycosyltransferase/glycogen phosphorylase"/>
    <property type="match status" value="1"/>
</dbReference>
<dbReference type="AlphaFoldDB" id="A0A0J8D0D5"/>
<organism evidence="7 8">
    <name type="scientific">Beta vulgaris subsp. vulgaris</name>
    <name type="common">Beet</name>
    <dbReference type="NCBI Taxonomy" id="3555"/>
    <lineage>
        <taxon>Eukaryota</taxon>
        <taxon>Viridiplantae</taxon>
        <taxon>Streptophyta</taxon>
        <taxon>Embryophyta</taxon>
        <taxon>Tracheophyta</taxon>
        <taxon>Spermatophyta</taxon>
        <taxon>Magnoliopsida</taxon>
        <taxon>eudicotyledons</taxon>
        <taxon>Gunneridae</taxon>
        <taxon>Pentapetalae</taxon>
        <taxon>Caryophyllales</taxon>
        <taxon>Chenopodiaceae</taxon>
        <taxon>Betoideae</taxon>
        <taxon>Beta</taxon>
    </lineage>
</organism>
<dbReference type="eggNOG" id="KOG1192">
    <property type="taxonomic scope" value="Eukaryota"/>
</dbReference>
<sequence>MGESASTKNFPHIAICPSAGIGHLVPFLRLASMLSSSECKVTLVTIQPTLSIAETNQISTFLSSHPHVNSLDIPLQCQPPLISTNANNASTTTSKGSGPDPFMLRYDAVSRSAHLLTHHLSTLSPPPSAVFSDIMLVSGFNQALADLGIPNYVLITTSTRFFSLTTYLLLEGATQDGTMPKLELNNSIDEEVEIPPGLATVPKSSIPPPFFNPNHIFTKMLASNSLALYKVNGIVFNSFNSFEFETISALQERKVLSNLPPIFPIGPLKPFVNEKQGVYPYTKWLDEQPDKSVLYISFGSRTAMNQEQIQELGVGLEKSGVRFLWVIKTTTVDKDEKVDSVDELLGEGFLDRTKERGIVVKEWVDQEVILDHPAVGGFVTQCGWNSVMEAAQRGMPVLAWPQHGDQKVNAWVIQKAGLGVWEKEWGWVGQKLVKAEVIADKIKEVMNSEELRRTASKVGEEAGKTWDANNGGSSNRMLNNLISSIESGTNLKS</sequence>
<keyword evidence="2 5" id="KW-0328">Glycosyltransferase</keyword>
<proteinExistence type="inferred from homology"/>
<dbReference type="KEGG" id="bvg:104886914"/>
<comment type="catalytic activity">
    <reaction evidence="4">
        <text>a 3'-hydro-2'-hydroxy-beta-oxodihydrochalcone + UDP-alpha-D-glucose = a 3'-(beta-D-glucopyranosyl)-2'-hydroxy-beta-oxodihydrochalcone + UDP + H(+)</text>
        <dbReference type="Rhea" id="RHEA:51504"/>
        <dbReference type="ChEBI" id="CHEBI:15378"/>
        <dbReference type="ChEBI" id="CHEBI:58223"/>
        <dbReference type="ChEBI" id="CHEBI:58885"/>
        <dbReference type="ChEBI" id="CHEBI:142482"/>
        <dbReference type="ChEBI" id="CHEBI:142483"/>
        <dbReference type="EC" id="2.4.1.360"/>
    </reaction>
    <physiologicalReaction direction="left-to-right" evidence="4">
        <dbReference type="Rhea" id="RHEA:51505"/>
    </physiologicalReaction>
</comment>
<protein>
    <recommendedName>
        <fullName evidence="6">Glycosyltransferase</fullName>
        <ecNumber evidence="6">2.4.1.-</ecNumber>
    </recommendedName>
</protein>
<dbReference type="FunFam" id="3.40.50.2000:FF:000060">
    <property type="entry name" value="Glycosyltransferase"/>
    <property type="match status" value="1"/>
</dbReference>
<dbReference type="InterPro" id="IPR050481">
    <property type="entry name" value="UDP-glycosyltransf_plant"/>
</dbReference>
<evidence type="ECO:0000256" key="5">
    <source>
        <dbReference type="RuleBase" id="RU003718"/>
    </source>
</evidence>
<evidence type="ECO:0000256" key="1">
    <source>
        <dbReference type="ARBA" id="ARBA00009995"/>
    </source>
</evidence>
<dbReference type="GO" id="GO:0035251">
    <property type="term" value="F:UDP-glucosyltransferase activity"/>
    <property type="evidence" value="ECO:0007669"/>
    <property type="project" value="InterPro"/>
</dbReference>
<dbReference type="Gene3D" id="3.40.50.2000">
    <property type="entry name" value="Glycogen Phosphorylase B"/>
    <property type="match status" value="2"/>
</dbReference>
<dbReference type="OrthoDB" id="5835829at2759"/>